<protein>
    <submittedName>
        <fullName evidence="1">Uncharacterized protein</fullName>
    </submittedName>
</protein>
<name>A0A2L2XBX4_9FIRM</name>
<reference evidence="2" key="1">
    <citation type="submission" date="2018-02" db="EMBL/GenBank/DDBJ databases">
        <title>Genome sequence of Desulfocucumis palustris strain NAW-5.</title>
        <authorList>
            <person name="Watanabe M."/>
            <person name="Kojima H."/>
            <person name="Fukui M."/>
        </authorList>
    </citation>
    <scope>NUCLEOTIDE SEQUENCE [LARGE SCALE GENOMIC DNA]</scope>
    <source>
        <strain evidence="2">NAW-5</strain>
    </source>
</reference>
<gene>
    <name evidence="1" type="ORF">DCCM_2838</name>
</gene>
<dbReference type="Proteomes" id="UP000239549">
    <property type="component" value="Unassembled WGS sequence"/>
</dbReference>
<dbReference type="EMBL" id="BFAV01000119">
    <property type="protein sequence ID" value="GBF33728.1"/>
    <property type="molecule type" value="Genomic_DNA"/>
</dbReference>
<comment type="caution">
    <text evidence="1">The sequence shown here is derived from an EMBL/GenBank/DDBJ whole genome shotgun (WGS) entry which is preliminary data.</text>
</comment>
<accession>A0A2L2XBX4</accession>
<dbReference type="AlphaFoldDB" id="A0A2L2XBX4"/>
<keyword evidence="2" id="KW-1185">Reference proteome</keyword>
<proteinExistence type="predicted"/>
<evidence type="ECO:0000313" key="2">
    <source>
        <dbReference type="Proteomes" id="UP000239549"/>
    </source>
</evidence>
<organism evidence="1 2">
    <name type="scientific">Desulfocucumis palustris</name>
    <dbReference type="NCBI Taxonomy" id="1898651"/>
    <lineage>
        <taxon>Bacteria</taxon>
        <taxon>Bacillati</taxon>
        <taxon>Bacillota</taxon>
        <taxon>Clostridia</taxon>
        <taxon>Eubacteriales</taxon>
        <taxon>Desulfocucumaceae</taxon>
        <taxon>Desulfocucumis</taxon>
    </lineage>
</organism>
<evidence type="ECO:0000313" key="1">
    <source>
        <dbReference type="EMBL" id="GBF33728.1"/>
    </source>
</evidence>
<sequence>MKMNPVDLENQGGLRIKPPDLFCAASIFSGYIFHKLDC</sequence>